<keyword evidence="2" id="KW-1185">Reference proteome</keyword>
<dbReference type="InterPro" id="IPR006522">
    <property type="entry name" value="Phage_virion_morphogenesis"/>
</dbReference>
<dbReference type="NCBIfam" id="TIGR01635">
    <property type="entry name" value="tail_comp_S"/>
    <property type="match status" value="1"/>
</dbReference>
<dbReference type="KEGG" id="xba:C7S18_12185"/>
<proteinExistence type="predicted"/>
<sequence length="155" mass="16633">MSGFTVQVEFDDADFARVCNTLIERGLRVRPLMASIGEALVESTEKRFSTKIAPDGQSWLPLKKRTLARKAGKGSILVLHGYLRDLLRAEPSEEDVVVGSAEEYSALHQFGGTPGMPAGPAAVPARSFLGISTADADTIRQLAIDYLDDALSASP</sequence>
<dbReference type="Proteomes" id="UP000241074">
    <property type="component" value="Chromosome"/>
</dbReference>
<gene>
    <name evidence="1" type="ORF">C7S18_12185</name>
</gene>
<evidence type="ECO:0000313" key="2">
    <source>
        <dbReference type="Proteomes" id="UP000241074"/>
    </source>
</evidence>
<dbReference type="Pfam" id="PF05069">
    <property type="entry name" value="Phage_tail_S"/>
    <property type="match status" value="1"/>
</dbReference>
<evidence type="ECO:0000313" key="1">
    <source>
        <dbReference type="EMBL" id="AVP97910.1"/>
    </source>
</evidence>
<reference evidence="1 2" key="2">
    <citation type="submission" date="2018-03" db="EMBL/GenBank/DDBJ databases">
        <authorList>
            <person name="Keele B.F."/>
        </authorList>
    </citation>
    <scope>NUCLEOTIDE SEQUENCE [LARGE SCALE GENOMIC DNA]</scope>
    <source>
        <strain evidence="1 2">D13</strain>
    </source>
</reference>
<accession>A0A2P1PSW5</accession>
<organism evidence="1 2">
    <name type="scientific">Ahniella affigens</name>
    <dbReference type="NCBI Taxonomy" id="2021234"/>
    <lineage>
        <taxon>Bacteria</taxon>
        <taxon>Pseudomonadati</taxon>
        <taxon>Pseudomonadota</taxon>
        <taxon>Gammaproteobacteria</taxon>
        <taxon>Lysobacterales</taxon>
        <taxon>Rhodanobacteraceae</taxon>
        <taxon>Ahniella</taxon>
    </lineage>
</organism>
<reference evidence="1 2" key="1">
    <citation type="submission" date="2018-03" db="EMBL/GenBank/DDBJ databases">
        <title>Ahniella affigens gen. nov., sp. nov., a gammaproteobacterium isolated from sandy soil near a stream.</title>
        <authorList>
            <person name="Ko Y."/>
            <person name="Kim J.-H."/>
        </authorList>
    </citation>
    <scope>NUCLEOTIDE SEQUENCE [LARGE SCALE GENOMIC DNA]</scope>
    <source>
        <strain evidence="1 2">D13</strain>
    </source>
</reference>
<dbReference type="RefSeq" id="WP_106891830.1">
    <property type="nucleotide sequence ID" value="NZ_CP027860.1"/>
</dbReference>
<dbReference type="AlphaFoldDB" id="A0A2P1PSW5"/>
<dbReference type="OrthoDB" id="2081253at2"/>
<name>A0A2P1PSW5_9GAMM</name>
<protein>
    <submittedName>
        <fullName evidence="1">Phage virion morphogenesis protein</fullName>
    </submittedName>
</protein>
<dbReference type="EMBL" id="CP027860">
    <property type="protein sequence ID" value="AVP97910.1"/>
    <property type="molecule type" value="Genomic_DNA"/>
</dbReference>